<dbReference type="Proteomes" id="UP000034316">
    <property type="component" value="Unassembled WGS sequence"/>
</dbReference>
<keyword evidence="3" id="KW-0808">Transferase</keyword>
<evidence type="ECO:0000256" key="5">
    <source>
        <dbReference type="ARBA" id="ARBA00022747"/>
    </source>
</evidence>
<evidence type="ECO:0000313" key="9">
    <source>
        <dbReference type="EMBL" id="KKP88189.1"/>
    </source>
</evidence>
<comment type="caution">
    <text evidence="9">The sequence shown here is derived from an EMBL/GenBank/DDBJ whole genome shotgun (WGS) entry which is preliminary data.</text>
</comment>
<dbReference type="InterPro" id="IPR051537">
    <property type="entry name" value="DNA_Adenine_Mtase"/>
</dbReference>
<dbReference type="GO" id="GO:0009307">
    <property type="term" value="P:DNA restriction-modification system"/>
    <property type="evidence" value="ECO:0007669"/>
    <property type="project" value="UniProtKB-KW"/>
</dbReference>
<dbReference type="InterPro" id="IPR003356">
    <property type="entry name" value="DNA_methylase_A-5"/>
</dbReference>
<dbReference type="EC" id="2.1.1.72" evidence="1"/>
<dbReference type="GO" id="GO:0009007">
    <property type="term" value="F:site-specific DNA-methyltransferase (adenine-specific) activity"/>
    <property type="evidence" value="ECO:0007669"/>
    <property type="project" value="UniProtKB-EC"/>
</dbReference>
<dbReference type="EMBL" id="LBRB01000020">
    <property type="protein sequence ID" value="KKP88189.1"/>
    <property type="molecule type" value="Genomic_DNA"/>
</dbReference>
<dbReference type="GO" id="GO:0003677">
    <property type="term" value="F:DNA binding"/>
    <property type="evidence" value="ECO:0007669"/>
    <property type="project" value="InterPro"/>
</dbReference>
<evidence type="ECO:0000256" key="1">
    <source>
        <dbReference type="ARBA" id="ARBA00011900"/>
    </source>
</evidence>
<protein>
    <recommendedName>
        <fullName evidence="1">site-specific DNA-methyltransferase (adenine-specific)</fullName>
        <ecNumber evidence="1">2.1.1.72</ecNumber>
    </recommendedName>
</protein>
<dbReference type="Pfam" id="PF13588">
    <property type="entry name" value="HSDR_N_2"/>
    <property type="match status" value="1"/>
</dbReference>
<dbReference type="PANTHER" id="PTHR42933:SF4">
    <property type="entry name" value="TYPE I RESTRICTION ENZYME ECOKI METHYLASE SUBUNIT"/>
    <property type="match status" value="1"/>
</dbReference>
<dbReference type="InterPro" id="IPR029063">
    <property type="entry name" value="SAM-dependent_MTases_sf"/>
</dbReference>
<dbReference type="SUPFAM" id="SSF53335">
    <property type="entry name" value="S-adenosyl-L-methionine-dependent methyltransferases"/>
    <property type="match status" value="1"/>
</dbReference>
<evidence type="ECO:0000313" key="10">
    <source>
        <dbReference type="Proteomes" id="UP000034316"/>
    </source>
</evidence>
<keyword evidence="2" id="KW-0489">Methyltransferase</keyword>
<dbReference type="GO" id="GO:0008170">
    <property type="term" value="F:N-methyltransferase activity"/>
    <property type="evidence" value="ECO:0007669"/>
    <property type="project" value="InterPro"/>
</dbReference>
<evidence type="ECO:0000259" key="7">
    <source>
        <dbReference type="Pfam" id="PF02384"/>
    </source>
</evidence>
<dbReference type="Gene3D" id="3.40.50.150">
    <property type="entry name" value="Vaccinia Virus protein VP39"/>
    <property type="match status" value="1"/>
</dbReference>
<evidence type="ECO:0000256" key="6">
    <source>
        <dbReference type="ARBA" id="ARBA00047942"/>
    </source>
</evidence>
<organism evidence="9 10">
    <name type="scientific">Berkelbacteria bacterium GW2011_GWA2_35_9</name>
    <dbReference type="NCBI Taxonomy" id="1618333"/>
    <lineage>
        <taxon>Bacteria</taxon>
        <taxon>Candidatus Berkelbacteria</taxon>
    </lineage>
</organism>
<keyword evidence="4" id="KW-0949">S-adenosyl-L-methionine</keyword>
<dbReference type="InterPro" id="IPR029464">
    <property type="entry name" value="HSDR_N"/>
</dbReference>
<sequence>MGSSNIKKYLDTQNIKVVEIYDFDNKKVKYSEKIKGWKIDKFRGDEEIIRAFIIAKLVNELGYKPENIELEKEYDVGRPKVNKPRIDVIVRDDNGDAFLYIELKSPADYEKDKDEVIEKQLFNLASQEQGQGKKVKYLVLYTIENTETEVKDKCILIDYNKFTSFDLWKEARDFADELPKRYGKAQKEPYAKGTKKDLEVNFTHSQLDGLRKSLHNVLWGGGGTDDNEIFASLTRLMLSKIQDESEKRIEEKYDFQIFSSKDDESFESHEDIYKRINELYRRALRNILNITNENEINESFVINRSKFSLSKLKFTISELEGYSFVGGKNSFDGKDILGDFFEGIIRDGFKQNKGQFFTHINIVKFLLWGLQIDKLTINNINNEQTLPFVIDPSAGSGTFLIEYMKFVTNVVKRIYPQKLDSARNVQLFVQNNFHPDDIENQWADKYIYGTEINPDLGTSVKVNMVLHGDGSANIFVGSDMGDGLSNFSKYVKTSGENALTKTLDDSTYPMPVNGSFDIIVTNPPFSVSLDKDTADNIKNIFVFGGKKNSENLFMERWYQLLKPNGRFGAVLPESVFDTTENKYIRLFIYKYFKVKTVVSLPQLTFEPFTSTKTSLLFAQKKTMEEIEKWDELWRKYSNEWNNLKTRCENLVEIYLFKKDRKKMPSIKNLNGKEEKEILTRMLKDYFEEDDQKLSSKELVEKYKDELKDLYKYDNDTKDVFGFVNTWWVFGEVAKELNYKIFMAEVENVGYKRTKRGEKPMPNELYRIGEKDEVLIDDGKLETVLDYVRKIEWD</sequence>
<accession>A0A0G0D1S4</accession>
<evidence type="ECO:0000256" key="4">
    <source>
        <dbReference type="ARBA" id="ARBA00022691"/>
    </source>
</evidence>
<dbReference type="PATRIC" id="fig|1618333.3.peg.523"/>
<dbReference type="AlphaFoldDB" id="A0A0G0D1S4"/>
<dbReference type="Pfam" id="PF02384">
    <property type="entry name" value="N6_Mtase"/>
    <property type="match status" value="1"/>
</dbReference>
<reference evidence="9 10" key="1">
    <citation type="journal article" date="2015" name="Nature">
        <title>rRNA introns, odd ribosomes, and small enigmatic genomes across a large radiation of phyla.</title>
        <authorList>
            <person name="Brown C.T."/>
            <person name="Hug L.A."/>
            <person name="Thomas B.C."/>
            <person name="Sharon I."/>
            <person name="Castelle C.J."/>
            <person name="Singh A."/>
            <person name="Wilkins M.J."/>
            <person name="Williams K.H."/>
            <person name="Banfield J.F."/>
        </authorList>
    </citation>
    <scope>NUCLEOTIDE SEQUENCE [LARGE SCALE GENOMIC DNA]</scope>
</reference>
<dbReference type="InterPro" id="IPR002052">
    <property type="entry name" value="DNA_methylase_N6_adenine_CS"/>
</dbReference>
<evidence type="ECO:0000256" key="3">
    <source>
        <dbReference type="ARBA" id="ARBA00022679"/>
    </source>
</evidence>
<dbReference type="PRINTS" id="PR00507">
    <property type="entry name" value="N12N6MTFRASE"/>
</dbReference>
<feature type="domain" description="Type I restriction enzyme R protein N-terminal" evidence="8">
    <location>
        <begin position="46"/>
        <end position="108"/>
    </location>
</feature>
<feature type="domain" description="DNA methylase adenine-specific" evidence="7">
    <location>
        <begin position="334"/>
        <end position="624"/>
    </location>
</feature>
<dbReference type="STRING" id="1618333.UR93_C0020G0002"/>
<dbReference type="PANTHER" id="PTHR42933">
    <property type="entry name" value="SLR6095 PROTEIN"/>
    <property type="match status" value="1"/>
</dbReference>
<gene>
    <name evidence="9" type="ORF">UR93_C0020G0002</name>
</gene>
<dbReference type="GO" id="GO:0032259">
    <property type="term" value="P:methylation"/>
    <property type="evidence" value="ECO:0007669"/>
    <property type="project" value="UniProtKB-KW"/>
</dbReference>
<comment type="catalytic activity">
    <reaction evidence="6">
        <text>a 2'-deoxyadenosine in DNA + S-adenosyl-L-methionine = an N(6)-methyl-2'-deoxyadenosine in DNA + S-adenosyl-L-homocysteine + H(+)</text>
        <dbReference type="Rhea" id="RHEA:15197"/>
        <dbReference type="Rhea" id="RHEA-COMP:12418"/>
        <dbReference type="Rhea" id="RHEA-COMP:12419"/>
        <dbReference type="ChEBI" id="CHEBI:15378"/>
        <dbReference type="ChEBI" id="CHEBI:57856"/>
        <dbReference type="ChEBI" id="CHEBI:59789"/>
        <dbReference type="ChEBI" id="CHEBI:90615"/>
        <dbReference type="ChEBI" id="CHEBI:90616"/>
        <dbReference type="EC" id="2.1.1.72"/>
    </reaction>
</comment>
<keyword evidence="5" id="KW-0680">Restriction system</keyword>
<proteinExistence type="predicted"/>
<dbReference type="PROSITE" id="PS00092">
    <property type="entry name" value="N6_MTASE"/>
    <property type="match status" value="1"/>
</dbReference>
<evidence type="ECO:0000256" key="2">
    <source>
        <dbReference type="ARBA" id="ARBA00022603"/>
    </source>
</evidence>
<name>A0A0G0D1S4_9BACT</name>
<evidence type="ECO:0000259" key="8">
    <source>
        <dbReference type="Pfam" id="PF13588"/>
    </source>
</evidence>